<evidence type="ECO:0000313" key="5">
    <source>
        <dbReference type="EMBL" id="KAJ1955327.1"/>
    </source>
</evidence>
<dbReference type="GO" id="GO:0043596">
    <property type="term" value="C:nuclear replication fork"/>
    <property type="evidence" value="ECO:0007669"/>
    <property type="project" value="TreeGrafter"/>
</dbReference>
<evidence type="ECO:0000313" key="6">
    <source>
        <dbReference type="Proteomes" id="UP001150925"/>
    </source>
</evidence>
<sequence length="700" mass="77230">MPDHLSDLQPRFAHMEGHCVIAFAQDGKYLFTGGADCLVRGFQAAKEERDQEARTMEAQTDSITSIATSREFVAVGSEDNTVVLYTYPELEYKSMIYRCTMPVRDLQFSHDDQWVGIVSDDNTVRLVQRTNVAKVISLRGHTCAVRTLSFHPHSSRLASVDGEGTVRIWDYSDENEPICVKVLPQMAAKSDPDSSSLPPSVKVTWHPSGHRLAIPTSTCEIILLKDQTWQPDFTLGSPTPHTAAVSYCTWSLNGMYLLTIDMACGFVLWDIQRQQAIFQDTHRVAISQVAWCPTANMLALIDTLGMLVVWDDIIPPESGLVMPHATDNLPQLWSTPRKSDSRHESESTTVANEAGELAIPHPSHVVSGDPFDQILDSGSDSLQGDTGAIRLQDTGSDLDDFIVDEDADPKVFEPGPAANIPPRKSKSSVPSHPFFQPGATYGGGKRRFLAYNMVGSVASIQQDTHCTVSIEFHDKAIHRDFHFTDHYQFTLASLGQRGALFGAPAQGDDPAVISYRPFETWAANSDWVYHLPKGEDVVALAITTTFSTVVTSEGFLRVLSTSGLQVSVVAVPAQVVCLTGYSSYFLIVYQSTTHAMGSTGLNYVLYDAEQQAFIQRGELPLPAPTGLQWAGFSDTTGLPGVYDTRGYLHVLHKFRLPGQAQWTPVWNGIMWVPSEDETKLEDQPNAKEPSDDWLWVVGFN</sequence>
<dbReference type="Proteomes" id="UP001150925">
    <property type="component" value="Unassembled WGS sequence"/>
</dbReference>
<gene>
    <name evidence="5" type="primary">mcl1_1</name>
    <name evidence="5" type="ORF">IWQ62_005555</name>
</gene>
<dbReference type="PROSITE" id="PS50294">
    <property type="entry name" value="WD_REPEATS_REGION"/>
    <property type="match status" value="1"/>
</dbReference>
<keyword evidence="6" id="KW-1185">Reference proteome</keyword>
<dbReference type="GO" id="GO:0000278">
    <property type="term" value="P:mitotic cell cycle"/>
    <property type="evidence" value="ECO:0007669"/>
    <property type="project" value="TreeGrafter"/>
</dbReference>
<reference evidence="5" key="1">
    <citation type="submission" date="2022-07" db="EMBL/GenBank/DDBJ databases">
        <title>Phylogenomic reconstructions and comparative analyses of Kickxellomycotina fungi.</title>
        <authorList>
            <person name="Reynolds N.K."/>
            <person name="Stajich J.E."/>
            <person name="Barry K."/>
            <person name="Grigoriev I.V."/>
            <person name="Crous P."/>
            <person name="Smith M.E."/>
        </authorList>
    </citation>
    <scope>NUCLEOTIDE SEQUENCE</scope>
    <source>
        <strain evidence="5">RSA 1196</strain>
    </source>
</reference>
<dbReference type="EMBL" id="JANBPY010002363">
    <property type="protein sequence ID" value="KAJ1955327.1"/>
    <property type="molecule type" value="Genomic_DNA"/>
</dbReference>
<feature type="compositionally biased region" description="Basic and acidic residues" evidence="2">
    <location>
        <begin position="337"/>
        <end position="346"/>
    </location>
</feature>
<dbReference type="AlphaFoldDB" id="A0A9W8AJS1"/>
<dbReference type="GO" id="GO:0006281">
    <property type="term" value="P:DNA repair"/>
    <property type="evidence" value="ECO:0007669"/>
    <property type="project" value="TreeGrafter"/>
</dbReference>
<dbReference type="PANTHER" id="PTHR19932">
    <property type="entry name" value="WD REPEAT AND HMG-BOX DNA BINDING PROTEIN"/>
    <property type="match status" value="1"/>
</dbReference>
<organism evidence="5 6">
    <name type="scientific">Dispira parvispora</name>
    <dbReference type="NCBI Taxonomy" id="1520584"/>
    <lineage>
        <taxon>Eukaryota</taxon>
        <taxon>Fungi</taxon>
        <taxon>Fungi incertae sedis</taxon>
        <taxon>Zoopagomycota</taxon>
        <taxon>Kickxellomycotina</taxon>
        <taxon>Dimargaritomycetes</taxon>
        <taxon>Dimargaritales</taxon>
        <taxon>Dimargaritaceae</taxon>
        <taxon>Dispira</taxon>
    </lineage>
</organism>
<feature type="domain" description="WDHD1/CFT4 second beta-propeller" evidence="3">
    <location>
        <begin position="435"/>
        <end position="699"/>
    </location>
</feature>
<dbReference type="InterPro" id="IPR022100">
    <property type="entry name" value="WDHD1/CFT4_beta-prop_2nd"/>
</dbReference>
<feature type="region of interest" description="Disordered" evidence="2">
    <location>
        <begin position="407"/>
        <end position="431"/>
    </location>
</feature>
<dbReference type="Pfam" id="PF12341">
    <property type="entry name" value="Mcl1_mid"/>
    <property type="match status" value="1"/>
</dbReference>
<dbReference type="SMART" id="SM00320">
    <property type="entry name" value="WD40"/>
    <property type="match status" value="6"/>
</dbReference>
<dbReference type="SUPFAM" id="SSF50978">
    <property type="entry name" value="WD40 repeat-like"/>
    <property type="match status" value="1"/>
</dbReference>
<keyword evidence="1" id="KW-0853">WD repeat</keyword>
<protein>
    <submittedName>
        <fullName evidence="5">DNA polymerase alpha accessory factor Mcl1</fullName>
    </submittedName>
</protein>
<accession>A0A9W8AJS1</accession>
<evidence type="ECO:0000256" key="2">
    <source>
        <dbReference type="SAM" id="MobiDB-lite"/>
    </source>
</evidence>
<dbReference type="GO" id="GO:0003682">
    <property type="term" value="F:chromatin binding"/>
    <property type="evidence" value="ECO:0007669"/>
    <property type="project" value="TreeGrafter"/>
</dbReference>
<name>A0A9W8AJS1_9FUNG</name>
<dbReference type="GO" id="GO:0006261">
    <property type="term" value="P:DNA-templated DNA replication"/>
    <property type="evidence" value="ECO:0007669"/>
    <property type="project" value="TreeGrafter"/>
</dbReference>
<dbReference type="OrthoDB" id="427368at2759"/>
<dbReference type="InterPro" id="IPR057646">
    <property type="entry name" value="WD40_WDHD1_1st"/>
</dbReference>
<evidence type="ECO:0000259" key="4">
    <source>
        <dbReference type="Pfam" id="PF24817"/>
    </source>
</evidence>
<feature type="repeat" description="WD" evidence="1">
    <location>
        <begin position="138"/>
        <end position="170"/>
    </location>
</feature>
<dbReference type="PROSITE" id="PS50082">
    <property type="entry name" value="WD_REPEATS_2"/>
    <property type="match status" value="1"/>
</dbReference>
<dbReference type="Gene3D" id="2.130.10.10">
    <property type="entry name" value="YVTN repeat-like/Quinoprotein amine dehydrogenase"/>
    <property type="match status" value="2"/>
</dbReference>
<feature type="region of interest" description="Disordered" evidence="2">
    <location>
        <begin position="331"/>
        <end position="350"/>
    </location>
</feature>
<evidence type="ECO:0000256" key="1">
    <source>
        <dbReference type="PROSITE-ProRule" id="PRU00221"/>
    </source>
</evidence>
<feature type="non-terminal residue" evidence="5">
    <location>
        <position position="700"/>
    </location>
</feature>
<evidence type="ECO:0000259" key="3">
    <source>
        <dbReference type="Pfam" id="PF12341"/>
    </source>
</evidence>
<dbReference type="InterPro" id="IPR036322">
    <property type="entry name" value="WD40_repeat_dom_sf"/>
</dbReference>
<dbReference type="PANTHER" id="PTHR19932:SF10">
    <property type="entry name" value="WD REPEAT AND HMG-BOX DNA-BINDING PROTEIN 1"/>
    <property type="match status" value="1"/>
</dbReference>
<feature type="domain" description="WDHD1 first WD40" evidence="4">
    <location>
        <begin position="11"/>
        <end position="308"/>
    </location>
</feature>
<comment type="caution">
    <text evidence="5">The sequence shown here is derived from an EMBL/GenBank/DDBJ whole genome shotgun (WGS) entry which is preliminary data.</text>
</comment>
<proteinExistence type="predicted"/>
<dbReference type="Pfam" id="PF24817">
    <property type="entry name" value="WD40_WDHD1_1st"/>
    <property type="match status" value="1"/>
</dbReference>
<dbReference type="InterPro" id="IPR015943">
    <property type="entry name" value="WD40/YVTN_repeat-like_dom_sf"/>
</dbReference>
<dbReference type="InterPro" id="IPR001680">
    <property type="entry name" value="WD40_rpt"/>
</dbReference>